<dbReference type="AlphaFoldDB" id="A0AAV5B546"/>
<keyword evidence="1" id="KW-0812">Transmembrane</keyword>
<reference evidence="2" key="1">
    <citation type="journal article" date="2022" name="Int. J. Syst. Evol. Microbiol.">
        <title>Granulimonas faecalis gen. nov., sp. nov., and Leptogranulimonas caecicola gen. nov., sp. nov., novel lactate-producing Atopobiaceae bacteria isolated from mouse intestines, and an emended description of the family Atopobiaceae.</title>
        <authorList>
            <person name="Morinaga K."/>
            <person name="Kusada H."/>
            <person name="Sakamoto S."/>
            <person name="Murakami T."/>
            <person name="Toyoda A."/>
            <person name="Mori H."/>
            <person name="Meng X.Y."/>
            <person name="Takashino M."/>
            <person name="Murotomi K."/>
            <person name="Tamaki H."/>
        </authorList>
    </citation>
    <scope>NUCLEOTIDE SEQUENCE</scope>
    <source>
        <strain evidence="2">OPF53</strain>
    </source>
</reference>
<dbReference type="RefSeq" id="WP_255533467.1">
    <property type="nucleotide sequence ID" value="NZ_BQKC01000001.1"/>
</dbReference>
<keyword evidence="1" id="KW-0472">Membrane</keyword>
<protein>
    <submittedName>
        <fullName evidence="2">Uncharacterized protein</fullName>
    </submittedName>
</protein>
<keyword evidence="1" id="KW-1133">Transmembrane helix</keyword>
<accession>A0AAV5B546</accession>
<comment type="caution">
    <text evidence="2">The sequence shown here is derived from an EMBL/GenBank/DDBJ whole genome shotgun (WGS) entry which is preliminary data.</text>
</comment>
<dbReference type="EMBL" id="BQKC01000001">
    <property type="protein sequence ID" value="GJM55873.1"/>
    <property type="molecule type" value="Genomic_DNA"/>
</dbReference>
<gene>
    <name evidence="2" type="ORF">ATOP_15280</name>
</gene>
<evidence type="ECO:0000313" key="2">
    <source>
        <dbReference type="EMBL" id="GJM55873.1"/>
    </source>
</evidence>
<keyword evidence="3" id="KW-1185">Reference proteome</keyword>
<evidence type="ECO:0000256" key="1">
    <source>
        <dbReference type="SAM" id="Phobius"/>
    </source>
</evidence>
<name>A0AAV5B546_9ACTN</name>
<evidence type="ECO:0000313" key="3">
    <source>
        <dbReference type="Proteomes" id="UP001055025"/>
    </source>
</evidence>
<feature type="transmembrane region" description="Helical" evidence="1">
    <location>
        <begin position="6"/>
        <end position="34"/>
    </location>
</feature>
<sequence length="40" mass="4421">MNGFSLLVVLVCIGAIALVAWALYWAVAFAIALYQHLRSR</sequence>
<proteinExistence type="predicted"/>
<organism evidence="2 3">
    <name type="scientific">Granulimonas faecalis</name>
    <dbReference type="NCBI Taxonomy" id="2894155"/>
    <lineage>
        <taxon>Bacteria</taxon>
        <taxon>Bacillati</taxon>
        <taxon>Actinomycetota</taxon>
        <taxon>Coriobacteriia</taxon>
        <taxon>Coriobacteriales</taxon>
        <taxon>Kribbibacteriaceae</taxon>
        <taxon>Granulimonas</taxon>
    </lineage>
</organism>
<dbReference type="Proteomes" id="UP001055025">
    <property type="component" value="Unassembled WGS sequence"/>
</dbReference>